<dbReference type="PANTHER" id="PTHR47064">
    <property type="entry name" value="PUTATIVE (AFU_ORTHOLOGUE AFUA_1G08990)-RELATED"/>
    <property type="match status" value="1"/>
</dbReference>
<reference evidence="1 2" key="1">
    <citation type="journal article" date="2011" name="Genome Biol.">
        <title>Comparative genome sequence analysis underscores mycoparasitism as the ancestral life style of Trichoderma.</title>
        <authorList>
            <person name="Kubicek C.P."/>
            <person name="Herrera-Estrella A."/>
            <person name="Seidl-Seiboth V."/>
            <person name="Martinez D.A."/>
            <person name="Druzhinina I.S."/>
            <person name="Thon M."/>
            <person name="Zeilinger S."/>
            <person name="Casas-Flores S."/>
            <person name="Horwitz B.A."/>
            <person name="Mukherjee P.K."/>
            <person name="Mukherjee M."/>
            <person name="Kredics L."/>
            <person name="Alcaraz L.D."/>
            <person name="Aerts A."/>
            <person name="Antal Z."/>
            <person name="Atanasova L."/>
            <person name="Cervantes-Badillo M.G."/>
            <person name="Challacombe J."/>
            <person name="Chertkov O."/>
            <person name="McCluskey K."/>
            <person name="Coulpier F."/>
            <person name="Deshpande N."/>
            <person name="von Doehren H."/>
            <person name="Ebbole D.J."/>
            <person name="Esquivel-Naranjo E.U."/>
            <person name="Fekete E."/>
            <person name="Flipphi M."/>
            <person name="Glaser F."/>
            <person name="Gomez-Rodriguez E.Y."/>
            <person name="Gruber S."/>
            <person name="Han C."/>
            <person name="Henrissat B."/>
            <person name="Hermosa R."/>
            <person name="Hernandez-Onate M."/>
            <person name="Karaffa L."/>
            <person name="Kosti I."/>
            <person name="Le Crom S."/>
            <person name="Lindquist E."/>
            <person name="Lucas S."/>
            <person name="Luebeck M."/>
            <person name="Luebeck P.S."/>
            <person name="Margeot A."/>
            <person name="Metz B."/>
            <person name="Misra M."/>
            <person name="Nevalainen H."/>
            <person name="Omann M."/>
            <person name="Packer N."/>
            <person name="Perrone G."/>
            <person name="Uresti-Rivera E.E."/>
            <person name="Salamov A."/>
            <person name="Schmoll M."/>
            <person name="Seiboth B."/>
            <person name="Shapiro H."/>
            <person name="Sukno S."/>
            <person name="Tamayo-Ramos J.A."/>
            <person name="Tisch D."/>
            <person name="Wiest A."/>
            <person name="Wilkinson H.H."/>
            <person name="Zhang M."/>
            <person name="Coutinho P.M."/>
            <person name="Kenerley C.M."/>
            <person name="Monte E."/>
            <person name="Baker S.E."/>
            <person name="Grigoriev I.V."/>
        </authorList>
    </citation>
    <scope>NUCLEOTIDE SEQUENCE [LARGE SCALE GENOMIC DNA]</scope>
    <source>
        <strain evidence="2">ATCC 20476 / IMI 206040</strain>
    </source>
</reference>
<dbReference type="SUPFAM" id="SSF63829">
    <property type="entry name" value="Calcium-dependent phosphotriesterase"/>
    <property type="match status" value="1"/>
</dbReference>
<keyword evidence="2" id="KW-1185">Reference proteome</keyword>
<sequence>MIRTPQTLDLGALLVLGVCAKYIVVKLMTHYHSAFVVFDDSVKDTFGASLRLELLHENAEYPFAHEAGVFINPDRVPMANGGVNYKAGVLFGAQRTQGHPGGLAFMASRPSYTSHLMLSSFYGRTLNSVNDVVTHSDGSIRFTDSIYGFEQDSFAFDIVNYSGHPFLTNRRVFAMADTGIPDGKCNVHGNVYSGCGDGINIWSASGVLLGEIIVDGVADFCFRCEGIIYILNEHRLWRARFAYSTKGVLLGV</sequence>
<dbReference type="InterPro" id="IPR052988">
    <property type="entry name" value="Oryzine_lactonohydrolase"/>
</dbReference>
<gene>
    <name evidence="1" type="ORF">TRIATDRAFT_266145</name>
</gene>
<dbReference type="InterPro" id="IPR011042">
    <property type="entry name" value="6-blade_b-propeller_TolB-like"/>
</dbReference>
<dbReference type="Proteomes" id="UP000005426">
    <property type="component" value="Unassembled WGS sequence"/>
</dbReference>
<dbReference type="OrthoDB" id="423498at2759"/>
<evidence type="ECO:0008006" key="3">
    <source>
        <dbReference type="Google" id="ProtNLM"/>
    </source>
</evidence>
<evidence type="ECO:0000313" key="1">
    <source>
        <dbReference type="EMBL" id="EHK42432.1"/>
    </source>
</evidence>
<proteinExistence type="predicted"/>
<dbReference type="EMBL" id="ABDG02000026">
    <property type="protein sequence ID" value="EHK42432.1"/>
    <property type="molecule type" value="Genomic_DNA"/>
</dbReference>
<comment type="caution">
    <text evidence="1">The sequence shown here is derived from an EMBL/GenBank/DDBJ whole genome shotgun (WGS) entry which is preliminary data.</text>
</comment>
<accession>G9P0W8</accession>
<name>G9P0W8_HYPAI</name>
<evidence type="ECO:0000313" key="2">
    <source>
        <dbReference type="Proteomes" id="UP000005426"/>
    </source>
</evidence>
<protein>
    <recommendedName>
        <fullName evidence="3">SMP-30/Gluconolactonase/LRE-like region domain-containing protein</fullName>
    </recommendedName>
</protein>
<dbReference type="HOGENOM" id="CLU_036110_1_3_1"/>
<dbReference type="PANTHER" id="PTHR47064:SF2">
    <property type="entry name" value="SMP-30_GLUCONOLACTONASE_LRE-LIKE REGION DOMAIN-CONTAINING PROTEIN-RELATED"/>
    <property type="match status" value="1"/>
</dbReference>
<dbReference type="eggNOG" id="ENOG502RZSA">
    <property type="taxonomic scope" value="Eukaryota"/>
</dbReference>
<organism evidence="1 2">
    <name type="scientific">Hypocrea atroviridis (strain ATCC 20476 / IMI 206040)</name>
    <name type="common">Trichoderma atroviride</name>
    <dbReference type="NCBI Taxonomy" id="452589"/>
    <lineage>
        <taxon>Eukaryota</taxon>
        <taxon>Fungi</taxon>
        <taxon>Dikarya</taxon>
        <taxon>Ascomycota</taxon>
        <taxon>Pezizomycotina</taxon>
        <taxon>Sordariomycetes</taxon>
        <taxon>Hypocreomycetidae</taxon>
        <taxon>Hypocreales</taxon>
        <taxon>Hypocreaceae</taxon>
        <taxon>Trichoderma</taxon>
    </lineage>
</organism>
<dbReference type="STRING" id="452589.G9P0W8"/>
<dbReference type="Gene3D" id="2.120.10.30">
    <property type="entry name" value="TolB, C-terminal domain"/>
    <property type="match status" value="2"/>
</dbReference>
<dbReference type="AlphaFoldDB" id="G9P0W8"/>